<dbReference type="RefSeq" id="WP_124974044.1">
    <property type="nucleotide sequence ID" value="NZ_RQVS01000024.1"/>
</dbReference>
<accession>A0A3P3VY63</accession>
<organism evidence="2 3">
    <name type="scientific">Gulosibacter macacae</name>
    <dbReference type="NCBI Taxonomy" id="2488791"/>
    <lineage>
        <taxon>Bacteria</taxon>
        <taxon>Bacillati</taxon>
        <taxon>Actinomycetota</taxon>
        <taxon>Actinomycetes</taxon>
        <taxon>Micrococcales</taxon>
        <taxon>Microbacteriaceae</taxon>
        <taxon>Gulosibacter</taxon>
    </lineage>
</organism>
<dbReference type="EMBL" id="RQVS01000024">
    <property type="protein sequence ID" value="RRJ85613.1"/>
    <property type="molecule type" value="Genomic_DNA"/>
</dbReference>
<dbReference type="InterPro" id="IPR008136">
    <property type="entry name" value="CinA_C"/>
</dbReference>
<name>A0A3P3VY63_9MICO</name>
<dbReference type="Gene3D" id="3.90.950.20">
    <property type="entry name" value="CinA-like"/>
    <property type="match status" value="1"/>
</dbReference>
<sequence>MFTDATSAQVTRIADALLASGRSIAVAESLTCGQLTHALGSGHDTHVWLRGGATVYQTDVKQDVLGVSPGPVVTAKCAEELAAGAARVFGADVAIATTGVGGPGPEEGEPQGTVFIGWCLDGTTGSERHDFAGSPVEVLDQATDAALAAVARLVDRPNRPSGD</sequence>
<proteinExistence type="predicted"/>
<evidence type="ECO:0000259" key="1">
    <source>
        <dbReference type="Pfam" id="PF02464"/>
    </source>
</evidence>
<reference evidence="2 3" key="1">
    <citation type="submission" date="2018-11" db="EMBL/GenBank/DDBJ databases">
        <title>YIM 102482-1 draft genome.</title>
        <authorList>
            <person name="Li G."/>
            <person name="Jiang Y."/>
        </authorList>
    </citation>
    <scope>NUCLEOTIDE SEQUENCE [LARGE SCALE GENOMIC DNA]</scope>
    <source>
        <strain evidence="2 3">YIM 102482-1</strain>
    </source>
</reference>
<dbReference type="AlphaFoldDB" id="A0A3P3VY63"/>
<dbReference type="Proteomes" id="UP000274391">
    <property type="component" value="Unassembled WGS sequence"/>
</dbReference>
<dbReference type="SUPFAM" id="SSF142433">
    <property type="entry name" value="CinA-like"/>
    <property type="match status" value="1"/>
</dbReference>
<gene>
    <name evidence="2" type="ORF">EG850_12670</name>
</gene>
<dbReference type="OrthoDB" id="1253990at2"/>
<evidence type="ECO:0000313" key="3">
    <source>
        <dbReference type="Proteomes" id="UP000274391"/>
    </source>
</evidence>
<dbReference type="Pfam" id="PF02464">
    <property type="entry name" value="CinA"/>
    <property type="match status" value="1"/>
</dbReference>
<dbReference type="InterPro" id="IPR036653">
    <property type="entry name" value="CinA-like_C"/>
</dbReference>
<keyword evidence="3" id="KW-1185">Reference proteome</keyword>
<comment type="caution">
    <text evidence="2">The sequence shown here is derived from an EMBL/GenBank/DDBJ whole genome shotgun (WGS) entry which is preliminary data.</text>
</comment>
<evidence type="ECO:0000313" key="2">
    <source>
        <dbReference type="EMBL" id="RRJ85613.1"/>
    </source>
</evidence>
<protein>
    <submittedName>
        <fullName evidence="2">CinA family protein</fullName>
    </submittedName>
</protein>
<feature type="domain" description="CinA C-terminal" evidence="1">
    <location>
        <begin position="11"/>
        <end position="152"/>
    </location>
</feature>
<dbReference type="NCBIfam" id="TIGR00199">
    <property type="entry name" value="PncC_domain"/>
    <property type="match status" value="1"/>
</dbReference>